<organism evidence="2 3">
    <name type="scientific">Pelobates cultripes</name>
    <name type="common">Western spadefoot toad</name>
    <dbReference type="NCBI Taxonomy" id="61616"/>
    <lineage>
        <taxon>Eukaryota</taxon>
        <taxon>Metazoa</taxon>
        <taxon>Chordata</taxon>
        <taxon>Craniata</taxon>
        <taxon>Vertebrata</taxon>
        <taxon>Euteleostomi</taxon>
        <taxon>Amphibia</taxon>
        <taxon>Batrachia</taxon>
        <taxon>Anura</taxon>
        <taxon>Pelobatoidea</taxon>
        <taxon>Pelobatidae</taxon>
        <taxon>Pelobates</taxon>
    </lineage>
</organism>
<name>A0AAD1RTM8_PELCU</name>
<dbReference type="AlphaFoldDB" id="A0AAD1RTM8"/>
<protein>
    <submittedName>
        <fullName evidence="2">Uncharacterized protein</fullName>
    </submittedName>
</protein>
<sequence>GIGDIKDHHKRTLTDESYTELLELRSQLQALLVKKHYRQLQRSKALYYIHANKGGRFLARMLRGHTNACASTQAKTNRWKNDSAPRNDSECVPNILHPTVQPARTAFYDPNTHQEKGNPTIPDTTPRQTHNSRRS</sequence>
<reference evidence="2" key="1">
    <citation type="submission" date="2022-03" db="EMBL/GenBank/DDBJ databases">
        <authorList>
            <person name="Alioto T."/>
            <person name="Alioto T."/>
            <person name="Gomez Garrido J."/>
        </authorList>
    </citation>
    <scope>NUCLEOTIDE SEQUENCE</scope>
</reference>
<feature type="non-terminal residue" evidence="2">
    <location>
        <position position="1"/>
    </location>
</feature>
<keyword evidence="3" id="KW-1185">Reference proteome</keyword>
<evidence type="ECO:0000313" key="2">
    <source>
        <dbReference type="EMBL" id="CAH2276381.1"/>
    </source>
</evidence>
<gene>
    <name evidence="2" type="ORF">PECUL_23A054497</name>
</gene>
<accession>A0AAD1RTM8</accession>
<dbReference type="EMBL" id="OW240914">
    <property type="protein sequence ID" value="CAH2276381.1"/>
    <property type="molecule type" value="Genomic_DNA"/>
</dbReference>
<evidence type="ECO:0000313" key="3">
    <source>
        <dbReference type="Proteomes" id="UP001295444"/>
    </source>
</evidence>
<proteinExistence type="predicted"/>
<evidence type="ECO:0000256" key="1">
    <source>
        <dbReference type="SAM" id="MobiDB-lite"/>
    </source>
</evidence>
<dbReference type="Proteomes" id="UP001295444">
    <property type="component" value="Chromosome 03"/>
</dbReference>
<feature type="compositionally biased region" description="Basic and acidic residues" evidence="1">
    <location>
        <begin position="79"/>
        <end position="89"/>
    </location>
</feature>
<feature type="region of interest" description="Disordered" evidence="1">
    <location>
        <begin position="73"/>
        <end position="135"/>
    </location>
</feature>